<dbReference type="EMBL" id="HACA01010620">
    <property type="protein sequence ID" value="CDW27981.1"/>
    <property type="molecule type" value="Transcribed_RNA"/>
</dbReference>
<keyword evidence="1" id="KW-0812">Transmembrane</keyword>
<evidence type="ECO:0000256" key="1">
    <source>
        <dbReference type="SAM" id="Phobius"/>
    </source>
</evidence>
<dbReference type="AlphaFoldDB" id="A0A0K2TRG4"/>
<feature type="transmembrane region" description="Helical" evidence="1">
    <location>
        <begin position="52"/>
        <end position="71"/>
    </location>
</feature>
<accession>A0A0K2TRG4</accession>
<reference evidence="2" key="1">
    <citation type="submission" date="2014-05" db="EMBL/GenBank/DDBJ databases">
        <authorList>
            <person name="Chronopoulou M."/>
        </authorList>
    </citation>
    <scope>NUCLEOTIDE SEQUENCE</scope>
    <source>
        <tissue evidence="2">Whole organism</tissue>
    </source>
</reference>
<keyword evidence="1" id="KW-0472">Membrane</keyword>
<evidence type="ECO:0000313" key="2">
    <source>
        <dbReference type="EMBL" id="CDW27981.1"/>
    </source>
</evidence>
<sequence length="92" mass="11240">MKFCLGEFLNRSQLFRTSRDRHSKKVEKQTALLYTCKHEIRRNKYSYYFTNILKDVAIFMSHFLLLTLFTYNHHPGYIHTHINKQKNNHLSY</sequence>
<name>A0A0K2TRG4_LEPSM</name>
<protein>
    <submittedName>
        <fullName evidence="2">Uncharacterized protein</fullName>
    </submittedName>
</protein>
<proteinExistence type="predicted"/>
<keyword evidence="1" id="KW-1133">Transmembrane helix</keyword>
<organism evidence="2">
    <name type="scientific">Lepeophtheirus salmonis</name>
    <name type="common">Salmon louse</name>
    <name type="synonym">Caligus salmonis</name>
    <dbReference type="NCBI Taxonomy" id="72036"/>
    <lineage>
        <taxon>Eukaryota</taxon>
        <taxon>Metazoa</taxon>
        <taxon>Ecdysozoa</taxon>
        <taxon>Arthropoda</taxon>
        <taxon>Crustacea</taxon>
        <taxon>Multicrustacea</taxon>
        <taxon>Hexanauplia</taxon>
        <taxon>Copepoda</taxon>
        <taxon>Siphonostomatoida</taxon>
        <taxon>Caligidae</taxon>
        <taxon>Lepeophtheirus</taxon>
    </lineage>
</organism>